<accession>A0A2Z5JG69</accession>
<dbReference type="KEGG" id="sata:C5746_22765"/>
<gene>
    <name evidence="1" type="ORF">C5746_22765</name>
</gene>
<dbReference type="AlphaFoldDB" id="A0A2Z5JG69"/>
<sequence>MDPKPLVGDPGFELLPALVNRSDAAAVRRRFDLMTEVLGLDRERARDWTPGRLLQNGLWAVTDGERRLEPDRAEIARQLPGRGRWGASPCLRCPHDSYRCSCRCPCHPRHGP</sequence>
<evidence type="ECO:0000313" key="1">
    <source>
        <dbReference type="EMBL" id="AXE79269.1"/>
    </source>
</evidence>
<evidence type="ECO:0000313" key="2">
    <source>
        <dbReference type="Proteomes" id="UP000252698"/>
    </source>
</evidence>
<reference evidence="1 2" key="1">
    <citation type="journal article" date="2018" name="Front. Microbiol.">
        <title>Genome Sequencing of Streptomyces atratus SCSIOZH16 and Activation Production of Nocardamine via Metabolic Engineering.</title>
        <authorList>
            <person name="Li Y."/>
            <person name="Zhang C."/>
            <person name="Liu C."/>
            <person name="Ju J."/>
            <person name="Ma J."/>
        </authorList>
    </citation>
    <scope>NUCLEOTIDE SEQUENCE [LARGE SCALE GENOMIC DNA]</scope>
    <source>
        <strain evidence="1 2">SCSIO_ZH16</strain>
    </source>
</reference>
<name>A0A2Z5JG69_STRAR</name>
<dbReference type="Proteomes" id="UP000252698">
    <property type="component" value="Chromosome"/>
</dbReference>
<dbReference type="EMBL" id="CP027306">
    <property type="protein sequence ID" value="AXE79269.1"/>
    <property type="molecule type" value="Genomic_DNA"/>
</dbReference>
<proteinExistence type="predicted"/>
<organism evidence="1 2">
    <name type="scientific">Streptomyces atratus</name>
    <dbReference type="NCBI Taxonomy" id="1893"/>
    <lineage>
        <taxon>Bacteria</taxon>
        <taxon>Bacillati</taxon>
        <taxon>Actinomycetota</taxon>
        <taxon>Actinomycetes</taxon>
        <taxon>Kitasatosporales</taxon>
        <taxon>Streptomycetaceae</taxon>
        <taxon>Streptomyces</taxon>
    </lineage>
</organism>
<protein>
    <submittedName>
        <fullName evidence="1">Uncharacterized protein</fullName>
    </submittedName>
</protein>